<gene>
    <name evidence="9" type="ORF">NKR23_g6714</name>
</gene>
<evidence type="ECO:0000256" key="6">
    <source>
        <dbReference type="ARBA" id="ARBA00023242"/>
    </source>
</evidence>
<keyword evidence="3" id="KW-0805">Transcription regulation</keyword>
<dbReference type="PANTHER" id="PTHR37534">
    <property type="entry name" value="TRANSCRIPTIONAL ACTIVATOR PROTEIN UGA3"/>
    <property type="match status" value="1"/>
</dbReference>
<keyword evidence="6" id="KW-0539">Nucleus</keyword>
<evidence type="ECO:0000256" key="7">
    <source>
        <dbReference type="SAM" id="MobiDB-lite"/>
    </source>
</evidence>
<evidence type="ECO:0000256" key="2">
    <source>
        <dbReference type="ARBA" id="ARBA00022833"/>
    </source>
</evidence>
<evidence type="ECO:0000313" key="10">
    <source>
        <dbReference type="Proteomes" id="UP001174694"/>
    </source>
</evidence>
<keyword evidence="10" id="KW-1185">Reference proteome</keyword>
<dbReference type="Pfam" id="PF00172">
    <property type="entry name" value="Zn_clus"/>
    <property type="match status" value="1"/>
</dbReference>
<comment type="caution">
    <text evidence="9">The sequence shown here is derived from an EMBL/GenBank/DDBJ whole genome shotgun (WGS) entry which is preliminary data.</text>
</comment>
<organism evidence="9 10">
    <name type="scientific">Pleurostoma richardsiae</name>
    <dbReference type="NCBI Taxonomy" id="41990"/>
    <lineage>
        <taxon>Eukaryota</taxon>
        <taxon>Fungi</taxon>
        <taxon>Dikarya</taxon>
        <taxon>Ascomycota</taxon>
        <taxon>Pezizomycotina</taxon>
        <taxon>Sordariomycetes</taxon>
        <taxon>Sordariomycetidae</taxon>
        <taxon>Calosphaeriales</taxon>
        <taxon>Pleurostomataceae</taxon>
        <taxon>Pleurostoma</taxon>
    </lineage>
</organism>
<keyword evidence="2" id="KW-0862">Zinc</keyword>
<reference evidence="9" key="1">
    <citation type="submission" date="2022-07" db="EMBL/GenBank/DDBJ databases">
        <title>Fungi with potential for degradation of polypropylene.</title>
        <authorList>
            <person name="Gostincar C."/>
        </authorList>
    </citation>
    <scope>NUCLEOTIDE SEQUENCE</scope>
    <source>
        <strain evidence="9">EXF-13308</strain>
    </source>
</reference>
<comment type="subcellular location">
    <subcellularLocation>
        <location evidence="1">Nucleus</location>
    </subcellularLocation>
</comment>
<dbReference type="Proteomes" id="UP001174694">
    <property type="component" value="Unassembled WGS sequence"/>
</dbReference>
<keyword evidence="5" id="KW-0804">Transcription</keyword>
<protein>
    <submittedName>
        <fullName evidence="9">C6 zinc finger domain containing protein</fullName>
    </submittedName>
</protein>
<dbReference type="GO" id="GO:0045944">
    <property type="term" value="P:positive regulation of transcription by RNA polymerase II"/>
    <property type="evidence" value="ECO:0007669"/>
    <property type="project" value="TreeGrafter"/>
</dbReference>
<dbReference type="EMBL" id="JANBVO010000020">
    <property type="protein sequence ID" value="KAJ9143085.1"/>
    <property type="molecule type" value="Genomic_DNA"/>
</dbReference>
<dbReference type="Gene3D" id="4.10.240.10">
    <property type="entry name" value="Zn(2)-C6 fungal-type DNA-binding domain"/>
    <property type="match status" value="1"/>
</dbReference>
<dbReference type="GO" id="GO:0000981">
    <property type="term" value="F:DNA-binding transcription factor activity, RNA polymerase II-specific"/>
    <property type="evidence" value="ECO:0007669"/>
    <property type="project" value="InterPro"/>
</dbReference>
<name>A0AA38VDY3_9PEZI</name>
<evidence type="ECO:0000256" key="1">
    <source>
        <dbReference type="ARBA" id="ARBA00004123"/>
    </source>
</evidence>
<evidence type="ECO:0000256" key="5">
    <source>
        <dbReference type="ARBA" id="ARBA00023163"/>
    </source>
</evidence>
<evidence type="ECO:0000256" key="3">
    <source>
        <dbReference type="ARBA" id="ARBA00023015"/>
    </source>
</evidence>
<dbReference type="Pfam" id="PF11951">
    <property type="entry name" value="Fungal_trans_2"/>
    <property type="match status" value="1"/>
</dbReference>
<dbReference type="SMART" id="SM00066">
    <property type="entry name" value="GAL4"/>
    <property type="match status" value="1"/>
</dbReference>
<dbReference type="PANTHER" id="PTHR37534:SF7">
    <property type="entry name" value="TRANSCRIPTIONAL ACTIVATOR PROTEIN UGA3"/>
    <property type="match status" value="1"/>
</dbReference>
<dbReference type="InterPro" id="IPR036864">
    <property type="entry name" value="Zn2-C6_fun-type_DNA-bd_sf"/>
</dbReference>
<dbReference type="GO" id="GO:0005634">
    <property type="term" value="C:nucleus"/>
    <property type="evidence" value="ECO:0007669"/>
    <property type="project" value="UniProtKB-SubCell"/>
</dbReference>
<feature type="region of interest" description="Disordered" evidence="7">
    <location>
        <begin position="48"/>
        <end position="104"/>
    </location>
</feature>
<dbReference type="PROSITE" id="PS00463">
    <property type="entry name" value="ZN2_CY6_FUNGAL_1"/>
    <property type="match status" value="1"/>
</dbReference>
<dbReference type="PROSITE" id="PS50048">
    <property type="entry name" value="ZN2_CY6_FUNGAL_2"/>
    <property type="match status" value="1"/>
</dbReference>
<dbReference type="GO" id="GO:0008270">
    <property type="term" value="F:zinc ion binding"/>
    <property type="evidence" value="ECO:0007669"/>
    <property type="project" value="InterPro"/>
</dbReference>
<dbReference type="GO" id="GO:0000976">
    <property type="term" value="F:transcription cis-regulatory region binding"/>
    <property type="evidence" value="ECO:0007669"/>
    <property type="project" value="TreeGrafter"/>
</dbReference>
<dbReference type="CDD" id="cd00067">
    <property type="entry name" value="GAL4"/>
    <property type="match status" value="1"/>
</dbReference>
<evidence type="ECO:0000313" key="9">
    <source>
        <dbReference type="EMBL" id="KAJ9143085.1"/>
    </source>
</evidence>
<feature type="compositionally biased region" description="Low complexity" evidence="7">
    <location>
        <begin position="72"/>
        <end position="88"/>
    </location>
</feature>
<proteinExistence type="predicted"/>
<accession>A0AA38VDY3</accession>
<feature type="domain" description="Zn(2)-C6 fungal-type" evidence="8">
    <location>
        <begin position="16"/>
        <end position="46"/>
    </location>
</feature>
<dbReference type="InterPro" id="IPR021858">
    <property type="entry name" value="Fun_TF"/>
</dbReference>
<dbReference type="SUPFAM" id="SSF57701">
    <property type="entry name" value="Zn2/Cys6 DNA-binding domain"/>
    <property type="match status" value="1"/>
</dbReference>
<dbReference type="AlphaFoldDB" id="A0AA38VDY3"/>
<evidence type="ECO:0000259" key="8">
    <source>
        <dbReference type="PROSITE" id="PS50048"/>
    </source>
</evidence>
<evidence type="ECO:0000256" key="4">
    <source>
        <dbReference type="ARBA" id="ARBA00023125"/>
    </source>
</evidence>
<dbReference type="InterPro" id="IPR001138">
    <property type="entry name" value="Zn2Cys6_DnaBD"/>
</dbReference>
<sequence length="585" mass="66161">MLCDTTRARKKRSKTGCFTCRQRKVRCDEQHPRCRACRRLGLACSFPPPRPADHHLPQSPQPRRKQQHEWPSNRPSNAASFASNSQSSTLQPTPSLDDGGGSATQQSSFSWWSSLGEGLLDLNWLEHWVPEEEDIFDDFGLGSGIFQPQARRTPSPSQPARYCRDVTLLPQDREALQHFTTTMVRFCILRNCVHDNLYSYILINMGLFHSTLFDAMMAWSSLHLAHVLKRSNRDARRRYDRAYTALIEDLGNDVSPSLLLATIWFLVQYQLILAEGVEGFCELIGLAAEVARSELQNTDAETSMSRIGPIGSLILVWMSARDSQAACLGLGGKLLGCLKTYPHIYELVDTSSLSNESDETPDIVFMEREQISKRQEPSEMQNCMRLSFKSVTVAGQIKFLGRSQLQPVESSAWHTIRGSLGVLRREIEQDDTLAARAALGVATGNVAAMRVVNPINYNRLLLLAGYYTTLLQYHMYRPCAVHEPELLSPEECADRIIRLCQRVETERPESPQGVWPTHILLAGITTRDPVYQAWAIHAFEKAERWGAHIVKTRRLLEAVVRRQNSTGERADLIQVMKETTGFFIF</sequence>
<keyword evidence="4" id="KW-0238">DNA-binding</keyword>